<feature type="transmembrane region" description="Helical" evidence="1">
    <location>
        <begin position="458"/>
        <end position="476"/>
    </location>
</feature>
<dbReference type="RefSeq" id="WP_229981852.1">
    <property type="nucleotide sequence ID" value="NZ_JAJJPB010000024.1"/>
</dbReference>
<feature type="transmembrane region" description="Helical" evidence="1">
    <location>
        <begin position="394"/>
        <end position="416"/>
    </location>
</feature>
<proteinExistence type="predicted"/>
<feature type="transmembrane region" description="Helical" evidence="1">
    <location>
        <begin position="339"/>
        <end position="365"/>
    </location>
</feature>
<feature type="transmembrane region" description="Helical" evidence="1">
    <location>
        <begin position="295"/>
        <end position="319"/>
    </location>
</feature>
<accession>A0ABS8N8K4</accession>
<feature type="transmembrane region" description="Helical" evidence="1">
    <location>
        <begin position="192"/>
        <end position="210"/>
    </location>
</feature>
<feature type="transmembrane region" description="Helical" evidence="1">
    <location>
        <begin position="236"/>
        <end position="256"/>
    </location>
</feature>
<feature type="transmembrane region" description="Helical" evidence="1">
    <location>
        <begin position="79"/>
        <end position="100"/>
    </location>
</feature>
<dbReference type="Proteomes" id="UP001165422">
    <property type="component" value="Unassembled WGS sequence"/>
</dbReference>
<sequence>MKSSDFTGTKTLLRFFLRRDRFLLPLWTLVPVILGLIVAATFIAMASQGLQNVLTEFNEDSLVSSLLGPIISFDLPGAVVWRGTSQIALALGIGSLFSVIRHTRTDEESGRSELIRSYVVGPYANLTAVLILSCIGNLAAGMLIALSTIALGGDAVGSFIFGATMSVSGCFFAGIGALAVQIRERSGTARGIGVAALGLSMVMAILNNFGGGDTLLKWITPMAWQRLTQPFAGNNGWGLLYCAAFTAVSTFIAYVLSDRRDLGAGILPASSGPSEAAPSFSTPLALAWRLQRKNFMGWLTGTVLYIVVFAAIAPGLSNAGGMSDWLSNLGGTSWSKDVGLGYVFISISIYLMSLFVAPYAMIAVLRLKKEESEGRAEILMDKQVSRITWMNSHLILAFLCSAGLMLSVGIVGGLVYVITSGDLNSKFWYIFMMSISKIPAVWILLAVTALLYGLWPKITALSWVIWLSFSILELAWEEKIIDWSLMRISPFSYAHYTIDITHLPLFPLLCIICLSAVVAVIGLLGFKNRDILTKA</sequence>
<protein>
    <recommendedName>
        <fullName evidence="4">ABC transporter permease</fullName>
    </recommendedName>
</protein>
<feature type="transmembrane region" description="Helical" evidence="1">
    <location>
        <begin position="428"/>
        <end position="451"/>
    </location>
</feature>
<evidence type="ECO:0008006" key="4">
    <source>
        <dbReference type="Google" id="ProtNLM"/>
    </source>
</evidence>
<comment type="caution">
    <text evidence="2">The sequence shown here is derived from an EMBL/GenBank/DDBJ whole genome shotgun (WGS) entry which is preliminary data.</text>
</comment>
<feature type="transmembrane region" description="Helical" evidence="1">
    <location>
        <begin position="505"/>
        <end position="526"/>
    </location>
</feature>
<name>A0ABS8N8K4_9CLOT</name>
<feature type="transmembrane region" description="Helical" evidence="1">
    <location>
        <begin position="21"/>
        <end position="46"/>
    </location>
</feature>
<keyword evidence="1" id="KW-1133">Transmembrane helix</keyword>
<keyword evidence="1" id="KW-0472">Membrane</keyword>
<dbReference type="EMBL" id="JAJJPB010000024">
    <property type="protein sequence ID" value="MCC9296137.1"/>
    <property type="molecule type" value="Genomic_DNA"/>
</dbReference>
<keyword evidence="1" id="KW-0812">Transmembrane</keyword>
<keyword evidence="3" id="KW-1185">Reference proteome</keyword>
<organism evidence="2 3">
    <name type="scientific">Clostridium aromativorans</name>
    <dbReference type="NCBI Taxonomy" id="2836848"/>
    <lineage>
        <taxon>Bacteria</taxon>
        <taxon>Bacillati</taxon>
        <taxon>Bacillota</taxon>
        <taxon>Clostridia</taxon>
        <taxon>Eubacteriales</taxon>
        <taxon>Clostridiaceae</taxon>
        <taxon>Clostridium</taxon>
    </lineage>
</organism>
<gene>
    <name evidence="2" type="ORF">LN736_14855</name>
</gene>
<feature type="transmembrane region" description="Helical" evidence="1">
    <location>
        <begin position="158"/>
        <end position="180"/>
    </location>
</feature>
<evidence type="ECO:0000256" key="1">
    <source>
        <dbReference type="SAM" id="Phobius"/>
    </source>
</evidence>
<evidence type="ECO:0000313" key="2">
    <source>
        <dbReference type="EMBL" id="MCC9296137.1"/>
    </source>
</evidence>
<reference evidence="2" key="1">
    <citation type="submission" date="2021-11" db="EMBL/GenBank/DDBJ databases">
        <authorList>
            <person name="Qingchun L."/>
            <person name="Dong Z."/>
            <person name="Zongwei Q."/>
            <person name="Jia Z."/>
            <person name="Duotao L."/>
        </authorList>
    </citation>
    <scope>NUCLEOTIDE SEQUENCE</scope>
    <source>
        <strain evidence="2">WLY-B-L2</strain>
    </source>
</reference>
<evidence type="ECO:0000313" key="3">
    <source>
        <dbReference type="Proteomes" id="UP001165422"/>
    </source>
</evidence>
<feature type="transmembrane region" description="Helical" evidence="1">
    <location>
        <begin position="120"/>
        <end position="146"/>
    </location>
</feature>